<dbReference type="Proteomes" id="UP000184069">
    <property type="component" value="Unassembled WGS sequence"/>
</dbReference>
<proteinExistence type="predicted"/>
<dbReference type="STRING" id="1423959.SAMN05444407_106174"/>
<keyword evidence="1" id="KW-1133">Transmembrane helix</keyword>
<protein>
    <submittedName>
        <fullName evidence="3">Uncharacterized protein</fullName>
    </submittedName>
</protein>
<feature type="transmembrane region" description="Helical" evidence="1">
    <location>
        <begin position="12"/>
        <end position="32"/>
    </location>
</feature>
<keyword evidence="4" id="KW-1185">Reference proteome</keyword>
<evidence type="ECO:0000313" key="5">
    <source>
        <dbReference type="Proteomes" id="UP000184069"/>
    </source>
</evidence>
<dbReference type="EMBL" id="MAYF01000312">
    <property type="protein sequence ID" value="OCA77745.1"/>
    <property type="molecule type" value="Genomic_DNA"/>
</dbReference>
<name>A0A1M7DL35_9FLAO</name>
<gene>
    <name evidence="2" type="ORF">BBH99_02110</name>
    <name evidence="3" type="ORF">SAMN05444407_106174</name>
</gene>
<reference evidence="2 4" key="1">
    <citation type="submission" date="2016-07" db="EMBL/GenBank/DDBJ databases">
        <authorList>
            <person name="Jeong J.-J."/>
            <person name="Kim D.W."/>
            <person name="Sang M.K."/>
            <person name="Choi I.-G."/>
            <person name="Kim K.D."/>
        </authorList>
    </citation>
    <scope>NUCLEOTIDE SEQUENCE [LARGE SCALE GENOMIC DNA]</scope>
    <source>
        <strain evidence="2 4">C-26</strain>
    </source>
</reference>
<keyword evidence="1" id="KW-0812">Transmembrane</keyword>
<dbReference type="OrthoDB" id="1258270at2"/>
<dbReference type="RefSeq" id="WP_066697855.1">
    <property type="nucleotide sequence ID" value="NZ_FRBM01000006.1"/>
</dbReference>
<dbReference type="AlphaFoldDB" id="A0A1M7DL35"/>
<sequence length="178" mass="20455">MEIFIQILTLIKYVSFLGIAIFIILILLKKIIYHPPNTLDQAKEKSSKYQSILGLSISLSIACIVGSKKLIKHDFQKMLKENKILLVEVNGFPFAQEDAADLFTKFEEDPGRFYCESYLGYITFENNESIPIEVIQHCYEENKYIIVSRQYSTDVTIGIITTSKFNHIKNNNSSTDQQ</sequence>
<keyword evidence="1" id="KW-0472">Membrane</keyword>
<evidence type="ECO:0000256" key="1">
    <source>
        <dbReference type="SAM" id="Phobius"/>
    </source>
</evidence>
<organism evidence="3 5">
    <name type="scientific">Chryseobacterium contaminans</name>
    <dbReference type="NCBI Taxonomy" id="1423959"/>
    <lineage>
        <taxon>Bacteria</taxon>
        <taxon>Pseudomonadati</taxon>
        <taxon>Bacteroidota</taxon>
        <taxon>Flavobacteriia</taxon>
        <taxon>Flavobacteriales</taxon>
        <taxon>Weeksellaceae</taxon>
        <taxon>Chryseobacterium group</taxon>
        <taxon>Chryseobacterium</taxon>
    </lineage>
</organism>
<dbReference type="EMBL" id="FRBM01000006">
    <property type="protein sequence ID" value="SHL80190.1"/>
    <property type="molecule type" value="Genomic_DNA"/>
</dbReference>
<evidence type="ECO:0000313" key="3">
    <source>
        <dbReference type="EMBL" id="SHL80190.1"/>
    </source>
</evidence>
<evidence type="ECO:0000313" key="2">
    <source>
        <dbReference type="EMBL" id="OCA77745.1"/>
    </source>
</evidence>
<feature type="transmembrane region" description="Helical" evidence="1">
    <location>
        <begin position="52"/>
        <end position="71"/>
    </location>
</feature>
<evidence type="ECO:0000313" key="4">
    <source>
        <dbReference type="Proteomes" id="UP000093508"/>
    </source>
</evidence>
<accession>A0A1M7DL35</accession>
<reference evidence="3 5" key="2">
    <citation type="submission" date="2016-11" db="EMBL/GenBank/DDBJ databases">
        <authorList>
            <person name="Jaros S."/>
            <person name="Januszkiewicz K."/>
            <person name="Wedrychowicz H."/>
        </authorList>
    </citation>
    <scope>NUCLEOTIDE SEQUENCE [LARGE SCALE GENOMIC DNA]</scope>
    <source>
        <strain evidence="3 5">DSM 27621</strain>
    </source>
</reference>
<dbReference type="Proteomes" id="UP000093508">
    <property type="component" value="Unassembled WGS sequence"/>
</dbReference>